<gene>
    <name evidence="2" type="ORF">CC77DRAFT_1062831</name>
</gene>
<dbReference type="Pfam" id="PF06985">
    <property type="entry name" value="HET"/>
    <property type="match status" value="1"/>
</dbReference>
<dbReference type="InterPro" id="IPR010730">
    <property type="entry name" value="HET"/>
</dbReference>
<evidence type="ECO:0000313" key="3">
    <source>
        <dbReference type="Proteomes" id="UP000077248"/>
    </source>
</evidence>
<protein>
    <recommendedName>
        <fullName evidence="1">Heterokaryon incompatibility domain-containing protein</fullName>
    </recommendedName>
</protein>
<dbReference type="Proteomes" id="UP000077248">
    <property type="component" value="Unassembled WGS sequence"/>
</dbReference>
<dbReference type="VEuPathDB" id="FungiDB:CC77DRAFT_1062831"/>
<dbReference type="STRING" id="5599.A0A177DIP5"/>
<proteinExistence type="predicted"/>
<accession>A0A177DIP5</accession>
<keyword evidence="3" id="KW-1185">Reference proteome</keyword>
<dbReference type="AlphaFoldDB" id="A0A177DIP5"/>
<evidence type="ECO:0000313" key="2">
    <source>
        <dbReference type="EMBL" id="OAG18912.1"/>
    </source>
</evidence>
<evidence type="ECO:0000259" key="1">
    <source>
        <dbReference type="Pfam" id="PF06985"/>
    </source>
</evidence>
<sequence>MALPTSFQYFSRFGQCSFIDIDEDELNTSGLHTRMVKPATRENLISRHRWTASSFDTNIDATSLLSNISRLAPSLIKEFIPKDHVENTFPFRLITEITHHGEEEGYIALSYCRKHTTANTPRRVVTPVGDLPFGWQKEIEQFPLPTSAALFEAVIKEKHKGEGLWFDQVCLEQEDESEKSGVIGAIDVIYKNARAVVVALDDIAVTPDEEQFLRYYVEQYSYSQLPSGQEPNSGLTPPLMEQFTPLKTFLERVISSDWFDRAWCAHEMKMGRSHVFLVPSIRHYEDEIQTVTRFTGEFFTHLLVLASELATFTPPVMAKIRSLLAFFQELDTLNKHGHDALRRPDTPHDQAPTMQSFTSLVTDTFRLKTGGSPRLPEYMRRLDANRDKTALALNASGLPLALAPPGPFSRPNIEDECLRSLLLVGIAARDPVALCTTGPPLQLHDGSVSWLCRPTPLDTTLSRFPPPRFSSQADQIIQAHDGRAEYAQLDLIFLDLPHRTQPSPSFPTHVVRARIIVDLCVQYHIPGSSGLWNFSHAPNHPRTPALRNIFIQTLACVLSCGPQWLLEVSTGLELCEANQTNQPRLSAYNIEMLMNPHLILQNFVLLQEGRASLQALVNVLSTLITSGIPWPSGASERTHGPLIVSAPSSSTSASPAYDYVGAPLQGGSGKAIIFAPFEHSKTLLIAVPEVVKGTEYAPLARGWILTSMNPFTGSPKPTVSWTLQSQDTHIPTTTQPSTLTKPSTMQPTWVIIFTLTCIQLIILDSILAVHQTKPALEISNTYAARSDPSIEHRTHVYRGLKDPVRGPTVKGLRLKKKAKQLSWTAEVRTGG</sequence>
<dbReference type="PANTHER" id="PTHR24148:SF82">
    <property type="entry name" value="HETEROKARYON INCOMPATIBILITY DOMAIN-CONTAINING PROTEIN"/>
    <property type="match status" value="1"/>
</dbReference>
<reference evidence="2 3" key="1">
    <citation type="submission" date="2016-05" db="EMBL/GenBank/DDBJ databases">
        <title>Comparative analysis of secretome profiles of manganese(II)-oxidizing ascomycete fungi.</title>
        <authorList>
            <consortium name="DOE Joint Genome Institute"/>
            <person name="Zeiner C.A."/>
            <person name="Purvine S.O."/>
            <person name="Zink E.M."/>
            <person name="Wu S."/>
            <person name="Pasa-Tolic L."/>
            <person name="Chaput D.L."/>
            <person name="Haridas S."/>
            <person name="Grigoriev I.V."/>
            <person name="Santelli C.M."/>
            <person name="Hansel C.M."/>
        </authorList>
    </citation>
    <scope>NUCLEOTIDE SEQUENCE [LARGE SCALE GENOMIC DNA]</scope>
    <source>
        <strain evidence="2 3">SRC1lrK2f</strain>
    </source>
</reference>
<name>A0A177DIP5_ALTAL</name>
<dbReference type="GeneID" id="29114167"/>
<dbReference type="InterPro" id="IPR052895">
    <property type="entry name" value="HetReg/Transcr_Mod"/>
</dbReference>
<dbReference type="PANTHER" id="PTHR24148">
    <property type="entry name" value="ANKYRIN REPEAT DOMAIN-CONTAINING PROTEIN 39 HOMOLOG-RELATED"/>
    <property type="match status" value="1"/>
</dbReference>
<organism evidence="2 3">
    <name type="scientific">Alternaria alternata</name>
    <name type="common">Alternaria rot fungus</name>
    <name type="synonym">Torula alternata</name>
    <dbReference type="NCBI Taxonomy" id="5599"/>
    <lineage>
        <taxon>Eukaryota</taxon>
        <taxon>Fungi</taxon>
        <taxon>Dikarya</taxon>
        <taxon>Ascomycota</taxon>
        <taxon>Pezizomycotina</taxon>
        <taxon>Dothideomycetes</taxon>
        <taxon>Pleosporomycetidae</taxon>
        <taxon>Pleosporales</taxon>
        <taxon>Pleosporineae</taxon>
        <taxon>Pleosporaceae</taxon>
        <taxon>Alternaria</taxon>
        <taxon>Alternaria sect. Alternaria</taxon>
        <taxon>Alternaria alternata complex</taxon>
    </lineage>
</organism>
<feature type="domain" description="Heterokaryon incompatibility" evidence="1">
    <location>
        <begin position="106"/>
        <end position="267"/>
    </location>
</feature>
<dbReference type="KEGG" id="aalt:CC77DRAFT_1062831"/>
<dbReference type="RefSeq" id="XP_018384333.1">
    <property type="nucleotide sequence ID" value="XM_018528573.1"/>
</dbReference>
<dbReference type="EMBL" id="KV441482">
    <property type="protein sequence ID" value="OAG18912.1"/>
    <property type="molecule type" value="Genomic_DNA"/>
</dbReference>
<dbReference type="OMA" id="IPWPSGA"/>